<dbReference type="EMBL" id="CAJPEX010003803">
    <property type="protein sequence ID" value="CAG0922561.1"/>
    <property type="molecule type" value="Genomic_DNA"/>
</dbReference>
<feature type="region of interest" description="Disordered" evidence="1">
    <location>
        <begin position="293"/>
        <end position="334"/>
    </location>
</feature>
<keyword evidence="2" id="KW-0732">Signal</keyword>
<name>A0A7R9BYF0_9CRUS</name>
<dbReference type="EMBL" id="OA885840">
    <property type="protein sequence ID" value="CAD7282409.1"/>
    <property type="molecule type" value="Genomic_DNA"/>
</dbReference>
<reference evidence="3" key="1">
    <citation type="submission" date="2020-11" db="EMBL/GenBank/DDBJ databases">
        <authorList>
            <person name="Tran Van P."/>
        </authorList>
    </citation>
    <scope>NUCLEOTIDE SEQUENCE</scope>
</reference>
<sequence>MKFSLSFFFVRTLEQALAKVVDTAETIKNNKKYFIALKQTNCNISKTSTGFALNFCSGGGYRGGRGYGGGGGKGGYGGGGYGGGKGGGYGGGKGGFGGGGGSKGGFGGGYGGGYGGGKGGRRGGGGYGGGGKGGKGGFGGGGFSKGGGYGGGYGGGSHGGGYGGYGGGSHGGGYGGYGGGSHGGGYGGYGGGSHGGGYGGGRGGGYGGGKKAHRIVCRATRRGSPVNCSSSSSSSYHRIPDLLRLPLVSLLGYARYAASGAREAVVGHVLPIDATLLFLQLFWMSENRKTCCQGDRKEKDENHEEKPIVEWPSAGRPFPGSLYSSSENSPQKPR</sequence>
<gene>
    <name evidence="3" type="ORF">NMOB1V02_LOCUS10034</name>
</gene>
<organism evidence="3">
    <name type="scientific">Notodromas monacha</name>
    <dbReference type="NCBI Taxonomy" id="399045"/>
    <lineage>
        <taxon>Eukaryota</taxon>
        <taxon>Metazoa</taxon>
        <taxon>Ecdysozoa</taxon>
        <taxon>Arthropoda</taxon>
        <taxon>Crustacea</taxon>
        <taxon>Oligostraca</taxon>
        <taxon>Ostracoda</taxon>
        <taxon>Podocopa</taxon>
        <taxon>Podocopida</taxon>
        <taxon>Cypridocopina</taxon>
        <taxon>Cypridoidea</taxon>
        <taxon>Cyprididae</taxon>
        <taxon>Notodromas</taxon>
    </lineage>
</organism>
<protein>
    <submittedName>
        <fullName evidence="3">Uncharacterized protein</fullName>
    </submittedName>
</protein>
<evidence type="ECO:0000256" key="1">
    <source>
        <dbReference type="SAM" id="MobiDB-lite"/>
    </source>
</evidence>
<dbReference type="Proteomes" id="UP000678499">
    <property type="component" value="Unassembled WGS sequence"/>
</dbReference>
<evidence type="ECO:0000256" key="2">
    <source>
        <dbReference type="SAM" id="SignalP"/>
    </source>
</evidence>
<dbReference type="PRINTS" id="PR01228">
    <property type="entry name" value="EGGSHELL"/>
</dbReference>
<feature type="chain" id="PRO_5036403113" evidence="2">
    <location>
        <begin position="19"/>
        <end position="334"/>
    </location>
</feature>
<evidence type="ECO:0000313" key="3">
    <source>
        <dbReference type="EMBL" id="CAD7282409.1"/>
    </source>
</evidence>
<evidence type="ECO:0000313" key="4">
    <source>
        <dbReference type="Proteomes" id="UP000678499"/>
    </source>
</evidence>
<dbReference type="AlphaFoldDB" id="A0A7R9BYF0"/>
<feature type="signal peptide" evidence="2">
    <location>
        <begin position="1"/>
        <end position="18"/>
    </location>
</feature>
<keyword evidence="4" id="KW-1185">Reference proteome</keyword>
<proteinExistence type="predicted"/>
<feature type="compositionally biased region" description="Basic and acidic residues" evidence="1">
    <location>
        <begin position="293"/>
        <end position="308"/>
    </location>
</feature>
<feature type="compositionally biased region" description="Polar residues" evidence="1">
    <location>
        <begin position="322"/>
        <end position="334"/>
    </location>
</feature>
<accession>A0A7R9BYF0</accession>